<evidence type="ECO:0000313" key="2">
    <source>
        <dbReference type="Proteomes" id="UP000800038"/>
    </source>
</evidence>
<accession>A0A6A5SAU7</accession>
<protein>
    <submittedName>
        <fullName evidence="1">Uncharacterized protein</fullName>
    </submittedName>
</protein>
<sequence>MHWLCSQAKSSRLPRSSIRPISRQALRRLVMRFANPIFFRVRAPASVLSRTSISPAMSACVLICWSDDLLSAGVMSVDWVDEGSERDACINRSCRRKLCLHEFHIKATYMVYVRCRGNSLDVV</sequence>
<gene>
    <name evidence="1" type="ORF">EJ02DRAFT_47320</name>
</gene>
<evidence type="ECO:0000313" key="1">
    <source>
        <dbReference type="EMBL" id="KAF1937751.1"/>
    </source>
</evidence>
<dbReference type="AlphaFoldDB" id="A0A6A5SAU7"/>
<name>A0A6A5SAU7_9PLEO</name>
<dbReference type="EMBL" id="ML976127">
    <property type="protein sequence ID" value="KAF1937751.1"/>
    <property type="molecule type" value="Genomic_DNA"/>
</dbReference>
<reference evidence="1" key="1">
    <citation type="journal article" date="2020" name="Stud. Mycol.">
        <title>101 Dothideomycetes genomes: a test case for predicting lifestyles and emergence of pathogens.</title>
        <authorList>
            <person name="Haridas S."/>
            <person name="Albert R."/>
            <person name="Binder M."/>
            <person name="Bloem J."/>
            <person name="Labutti K."/>
            <person name="Salamov A."/>
            <person name="Andreopoulos B."/>
            <person name="Baker S."/>
            <person name="Barry K."/>
            <person name="Bills G."/>
            <person name="Bluhm B."/>
            <person name="Cannon C."/>
            <person name="Castanera R."/>
            <person name="Culley D."/>
            <person name="Daum C."/>
            <person name="Ezra D."/>
            <person name="Gonzalez J."/>
            <person name="Henrissat B."/>
            <person name="Kuo A."/>
            <person name="Liang C."/>
            <person name="Lipzen A."/>
            <person name="Lutzoni F."/>
            <person name="Magnuson J."/>
            <person name="Mondo S."/>
            <person name="Nolan M."/>
            <person name="Ohm R."/>
            <person name="Pangilinan J."/>
            <person name="Park H.-J."/>
            <person name="Ramirez L."/>
            <person name="Alfaro M."/>
            <person name="Sun H."/>
            <person name="Tritt A."/>
            <person name="Yoshinaga Y."/>
            <person name="Zwiers L.-H."/>
            <person name="Turgeon B."/>
            <person name="Goodwin S."/>
            <person name="Spatafora J."/>
            <person name="Crous P."/>
            <person name="Grigoriev I."/>
        </authorList>
    </citation>
    <scope>NUCLEOTIDE SEQUENCE</scope>
    <source>
        <strain evidence="1">CBS 161.51</strain>
    </source>
</reference>
<keyword evidence="2" id="KW-1185">Reference proteome</keyword>
<dbReference type="Proteomes" id="UP000800038">
    <property type="component" value="Unassembled WGS sequence"/>
</dbReference>
<proteinExistence type="predicted"/>
<organism evidence="1 2">
    <name type="scientific">Clathrospora elynae</name>
    <dbReference type="NCBI Taxonomy" id="706981"/>
    <lineage>
        <taxon>Eukaryota</taxon>
        <taxon>Fungi</taxon>
        <taxon>Dikarya</taxon>
        <taxon>Ascomycota</taxon>
        <taxon>Pezizomycotina</taxon>
        <taxon>Dothideomycetes</taxon>
        <taxon>Pleosporomycetidae</taxon>
        <taxon>Pleosporales</taxon>
        <taxon>Diademaceae</taxon>
        <taxon>Clathrospora</taxon>
    </lineage>
</organism>